<evidence type="ECO:0000256" key="13">
    <source>
        <dbReference type="SAM" id="MobiDB-lite"/>
    </source>
</evidence>
<evidence type="ECO:0000256" key="5">
    <source>
        <dbReference type="ARBA" id="ARBA00022598"/>
    </source>
</evidence>
<keyword evidence="5" id="KW-0436">Ligase</keyword>
<dbReference type="GeneTree" id="ENSGT00940000159348"/>
<evidence type="ECO:0000313" key="16">
    <source>
        <dbReference type="Ensembl" id="ENSSVLP00005001251.1"/>
    </source>
</evidence>
<evidence type="ECO:0000256" key="6">
    <source>
        <dbReference type="ARBA" id="ARBA00022741"/>
    </source>
</evidence>
<dbReference type="CDD" id="cd00860">
    <property type="entry name" value="ThrRS_anticodon"/>
    <property type="match status" value="1"/>
</dbReference>
<dbReference type="Gene3D" id="3.10.20.30">
    <property type="match status" value="1"/>
</dbReference>
<dbReference type="Gene3D" id="3.40.50.800">
    <property type="entry name" value="Anticodon-binding domain"/>
    <property type="match status" value="1"/>
</dbReference>
<evidence type="ECO:0000259" key="14">
    <source>
        <dbReference type="PROSITE" id="PS50862"/>
    </source>
</evidence>
<comment type="function">
    <text evidence="12">Catalyzes the attachment of threonine to tRNA(Thr) in a two-step reaction: threonine is first activated by ATP to form Thr-AMP and then transferred to the acceptor end of tRNA(Thr). Also edits incorrectly charged tRNA(Thr) via its editing domain, at the post-transfer stage.</text>
</comment>
<keyword evidence="6" id="KW-0547">Nucleotide-binding</keyword>
<dbReference type="InterPro" id="IPR012947">
    <property type="entry name" value="tRNA_SAD"/>
</dbReference>
<dbReference type="InterPro" id="IPR036621">
    <property type="entry name" value="Anticodon-bd_dom_sf"/>
</dbReference>
<dbReference type="GO" id="GO:0005634">
    <property type="term" value="C:nucleus"/>
    <property type="evidence" value="ECO:0007669"/>
    <property type="project" value="Ensembl"/>
</dbReference>
<dbReference type="AlphaFoldDB" id="A0A8D2AF54"/>
<comment type="similarity">
    <text evidence="2">Belongs to the class-II aminoacyl-tRNA synthetase family.</text>
</comment>
<dbReference type="OrthoDB" id="5423599at2759"/>
<dbReference type="InterPro" id="IPR012676">
    <property type="entry name" value="TGS-like"/>
</dbReference>
<dbReference type="FunFam" id="3.10.20.30:FF:000006">
    <property type="entry name" value="Threonine--tRNA ligase, cytoplasmic"/>
    <property type="match status" value="1"/>
</dbReference>
<feature type="compositionally biased region" description="Low complexity" evidence="13">
    <location>
        <begin position="96"/>
        <end position="105"/>
    </location>
</feature>
<dbReference type="GO" id="GO:0005739">
    <property type="term" value="C:mitochondrion"/>
    <property type="evidence" value="ECO:0007669"/>
    <property type="project" value="TreeGrafter"/>
</dbReference>
<dbReference type="Pfam" id="PF00587">
    <property type="entry name" value="tRNA-synt_2b"/>
    <property type="match status" value="1"/>
</dbReference>
<feature type="domain" description="Aminoacyl-transfer RNA synthetases class-II family profile" evidence="14">
    <location>
        <begin position="437"/>
        <end position="698"/>
    </location>
</feature>
<dbReference type="SUPFAM" id="SSF81271">
    <property type="entry name" value="TGS-like"/>
    <property type="match status" value="1"/>
</dbReference>
<feature type="region of interest" description="Disordered" evidence="13">
    <location>
        <begin position="96"/>
        <end position="134"/>
    </location>
</feature>
<dbReference type="InterPro" id="IPR006195">
    <property type="entry name" value="aa-tRNA-synth_II"/>
</dbReference>
<keyword evidence="4" id="KW-0963">Cytoplasm</keyword>
<evidence type="ECO:0000256" key="2">
    <source>
        <dbReference type="ARBA" id="ARBA00008226"/>
    </source>
</evidence>
<dbReference type="Gene3D" id="3.30.930.10">
    <property type="entry name" value="Bira Bifunctional Protein, Domain 2"/>
    <property type="match status" value="1"/>
</dbReference>
<proteinExistence type="inferred from homology"/>
<evidence type="ECO:0000259" key="15">
    <source>
        <dbReference type="PROSITE" id="PS51880"/>
    </source>
</evidence>
<dbReference type="GO" id="GO:0004829">
    <property type="term" value="F:threonine-tRNA ligase activity"/>
    <property type="evidence" value="ECO:0007669"/>
    <property type="project" value="UniProtKB-EC"/>
</dbReference>
<keyword evidence="17" id="KW-1185">Reference proteome</keyword>
<keyword evidence="9" id="KW-0030">Aminoacyl-tRNA synthetase</keyword>
<sequence length="808" mass="93480">MAAEALAAEAVASRLERQEEDIRWLWTEVQRLRDELLNAPDRCQAEGPCLTREVAQLRAENRDLRHRLYRLRLCLAEELSHQAKLESAARAAAAHGEVERAAAGVQPPSSQSQEKDTKKKKLKEHEPDSEVKHPNFIKERLELFETLKKDHQLLHAIDEKKKNASNVIAVRLADGKTVEGEIWKTTPYHVAAEISQELAENTVIAKVNGELWDLDRPLEEDSTLELLMFDNEEAQAVYWHSSAHILGEAMEIYYGGHLCYGPPIENGFYYDMFIGDRAVSSTELSALENICKTIIKEKQPFERLEVSKEMLLEMFKYNKFKCRILKEKVNTPTTTVYRCGPLIDLCKGPHVRHTGKIKTIKIFKNSSTYWEGNPEMETLQRIYGISFPDNKMMKTWEKFQEEAKNRDHRKIGKEQELFFFHDLSPGSCFFLPRGAFIYNTLMDFIREEYHKRMFTEVLSPNMYNSKLWEASGHWQHYSENMFTFDVEKDTFALKPMNCPGHCLMFAHRPRSWREMPIRFADFGVLHRNELSGTLSGLTRVRRFQQDDAHIFCTVEQIEEEIKGCLQFLQSVYSTFGFSFQLNLATRPENYLGEIEMWDEAEKQLQNSLMEFGKPWKMNPGDGAFYGPKIDIKIKDAIGRYHQCATIQLDFQLPIRFNLTYVSKDGDDKKRPVIIHRAVLGSVERMIAILAENYGGKWPFWLSPRQVMVIPVGPTCEKYAVQVSSEFFEEGFMADVDLDDSCTLNKKIRNAQLAQYNFILVVGEKEKTNNAVNVRTRDNRIHGEISVTSAINKLKNLKKSRTLNAEEDF</sequence>
<dbReference type="InterPro" id="IPR004095">
    <property type="entry name" value="TGS"/>
</dbReference>
<dbReference type="InterPro" id="IPR033728">
    <property type="entry name" value="ThrRS_core"/>
</dbReference>
<evidence type="ECO:0000256" key="1">
    <source>
        <dbReference type="ARBA" id="ARBA00004496"/>
    </source>
</evidence>
<dbReference type="GO" id="GO:0006435">
    <property type="term" value="P:threonyl-tRNA aminoacylation"/>
    <property type="evidence" value="ECO:0007669"/>
    <property type="project" value="Ensembl"/>
</dbReference>
<evidence type="ECO:0000256" key="3">
    <source>
        <dbReference type="ARBA" id="ARBA00013163"/>
    </source>
</evidence>
<dbReference type="FunFam" id="3.30.930.10:FF:000009">
    <property type="entry name" value="Threonine--tRNA ligase 2, cytoplasmic"/>
    <property type="match status" value="1"/>
</dbReference>
<name>A0A8D2AF54_SCIVU</name>
<dbReference type="PROSITE" id="PS50862">
    <property type="entry name" value="AA_TRNA_LIGASE_II"/>
    <property type="match status" value="1"/>
</dbReference>
<dbReference type="SUPFAM" id="SSF52954">
    <property type="entry name" value="Class II aaRS ABD-related"/>
    <property type="match status" value="1"/>
</dbReference>
<evidence type="ECO:0000256" key="8">
    <source>
        <dbReference type="ARBA" id="ARBA00022917"/>
    </source>
</evidence>
<dbReference type="SMART" id="SM00863">
    <property type="entry name" value="tRNA_SAD"/>
    <property type="match status" value="1"/>
</dbReference>
<dbReference type="Pfam" id="PF03129">
    <property type="entry name" value="HGTP_anticodon"/>
    <property type="match status" value="1"/>
</dbReference>
<dbReference type="HAMAP" id="MF_00184">
    <property type="entry name" value="Thr_tRNA_synth"/>
    <property type="match status" value="1"/>
</dbReference>
<gene>
    <name evidence="16" type="primary">TARS3</name>
</gene>
<evidence type="ECO:0000256" key="9">
    <source>
        <dbReference type="ARBA" id="ARBA00023146"/>
    </source>
</evidence>
<dbReference type="PRINTS" id="PR01047">
    <property type="entry name" value="TRNASYNTHTHR"/>
</dbReference>
<dbReference type="InterPro" id="IPR012675">
    <property type="entry name" value="Beta-grasp_dom_sf"/>
</dbReference>
<keyword evidence="8" id="KW-0648">Protein biosynthesis</keyword>
<dbReference type="Pfam" id="PF02824">
    <property type="entry name" value="TGS"/>
    <property type="match status" value="1"/>
</dbReference>
<protein>
    <recommendedName>
        <fullName evidence="3">threonine--tRNA ligase</fullName>
        <ecNumber evidence="3">6.1.1.3</ecNumber>
    </recommendedName>
    <alternativeName>
        <fullName evidence="10">Threonyl-tRNA synthetase</fullName>
    </alternativeName>
</protein>
<dbReference type="EC" id="6.1.1.3" evidence="3"/>
<evidence type="ECO:0000256" key="7">
    <source>
        <dbReference type="ARBA" id="ARBA00022840"/>
    </source>
</evidence>
<dbReference type="PANTHER" id="PTHR11451:SF38">
    <property type="entry name" value="THREONINE--TRNA LIGASE 2, CYTOPLASMIC"/>
    <property type="match status" value="1"/>
</dbReference>
<accession>A0A8D2AF54</accession>
<reference evidence="16" key="1">
    <citation type="submission" date="2025-08" db="UniProtKB">
        <authorList>
            <consortium name="Ensembl"/>
        </authorList>
    </citation>
    <scope>IDENTIFICATION</scope>
</reference>
<dbReference type="InterPro" id="IPR004154">
    <property type="entry name" value="Anticodon-bd"/>
</dbReference>
<evidence type="ECO:0000256" key="11">
    <source>
        <dbReference type="ARBA" id="ARBA00049515"/>
    </source>
</evidence>
<dbReference type="InterPro" id="IPR047246">
    <property type="entry name" value="ThrRS_anticodon"/>
</dbReference>
<dbReference type="CDD" id="cd00771">
    <property type="entry name" value="ThrRS_core"/>
    <property type="match status" value="1"/>
</dbReference>
<comment type="subcellular location">
    <subcellularLocation>
        <location evidence="1">Cytoplasm</location>
    </subcellularLocation>
</comment>
<dbReference type="InterPro" id="IPR002314">
    <property type="entry name" value="aa-tRNA-synt_IIb"/>
</dbReference>
<dbReference type="Gene3D" id="3.30.980.10">
    <property type="entry name" value="Threonyl-trna Synthetase, Chain A, domain 2"/>
    <property type="match status" value="1"/>
</dbReference>
<dbReference type="PROSITE" id="PS51880">
    <property type="entry name" value="TGS"/>
    <property type="match status" value="1"/>
</dbReference>
<dbReference type="PANTHER" id="PTHR11451">
    <property type="entry name" value="THREONINE-TRNA LIGASE"/>
    <property type="match status" value="1"/>
</dbReference>
<feature type="domain" description="TGS" evidence="15">
    <location>
        <begin position="163"/>
        <end position="228"/>
    </location>
</feature>
<dbReference type="SUPFAM" id="SSF55681">
    <property type="entry name" value="Class II aaRS and biotin synthetases"/>
    <property type="match status" value="1"/>
</dbReference>
<dbReference type="InterPro" id="IPR002320">
    <property type="entry name" value="Thr-tRNA-ligase_IIa"/>
</dbReference>
<dbReference type="GO" id="GO:0005524">
    <property type="term" value="F:ATP binding"/>
    <property type="evidence" value="ECO:0007669"/>
    <property type="project" value="UniProtKB-KW"/>
</dbReference>
<dbReference type="Ensembl" id="ENSSVLT00005001382.1">
    <property type="protein sequence ID" value="ENSSVLP00005001251.1"/>
    <property type="gene ID" value="ENSSVLG00005001030.1"/>
</dbReference>
<evidence type="ECO:0000256" key="12">
    <source>
        <dbReference type="ARBA" id="ARBA00058080"/>
    </source>
</evidence>
<dbReference type="InterPro" id="IPR018163">
    <property type="entry name" value="Thr/Ala-tRNA-synth_IIc_edit"/>
</dbReference>
<dbReference type="SUPFAM" id="SSF55186">
    <property type="entry name" value="ThrRS/AlaRS common domain"/>
    <property type="match status" value="1"/>
</dbReference>
<dbReference type="NCBIfam" id="TIGR00418">
    <property type="entry name" value="thrS"/>
    <property type="match status" value="1"/>
</dbReference>
<dbReference type="Proteomes" id="UP000694564">
    <property type="component" value="Chromosome 2"/>
</dbReference>
<evidence type="ECO:0000256" key="10">
    <source>
        <dbReference type="ARBA" id="ARBA00031900"/>
    </source>
</evidence>
<dbReference type="FunFam" id="3.30.980.10:FF:000003">
    <property type="entry name" value="Threonine--tRNA ligase, cytoplasmic"/>
    <property type="match status" value="1"/>
</dbReference>
<evidence type="ECO:0000313" key="17">
    <source>
        <dbReference type="Proteomes" id="UP000694564"/>
    </source>
</evidence>
<feature type="compositionally biased region" description="Basic and acidic residues" evidence="13">
    <location>
        <begin position="113"/>
        <end position="134"/>
    </location>
</feature>
<dbReference type="CDD" id="cd01667">
    <property type="entry name" value="TGS_ThrRS"/>
    <property type="match status" value="1"/>
</dbReference>
<keyword evidence="7" id="KW-0067">ATP-binding</keyword>
<comment type="catalytic activity">
    <reaction evidence="11">
        <text>tRNA(Thr) + L-threonine + ATP = L-threonyl-tRNA(Thr) + AMP + diphosphate + H(+)</text>
        <dbReference type="Rhea" id="RHEA:24624"/>
        <dbReference type="Rhea" id="RHEA-COMP:9670"/>
        <dbReference type="Rhea" id="RHEA-COMP:9704"/>
        <dbReference type="ChEBI" id="CHEBI:15378"/>
        <dbReference type="ChEBI" id="CHEBI:30616"/>
        <dbReference type="ChEBI" id="CHEBI:33019"/>
        <dbReference type="ChEBI" id="CHEBI:57926"/>
        <dbReference type="ChEBI" id="CHEBI:78442"/>
        <dbReference type="ChEBI" id="CHEBI:78534"/>
        <dbReference type="ChEBI" id="CHEBI:456215"/>
        <dbReference type="EC" id="6.1.1.3"/>
    </reaction>
</comment>
<organism evidence="16 17">
    <name type="scientific">Sciurus vulgaris</name>
    <name type="common">Eurasian red squirrel</name>
    <dbReference type="NCBI Taxonomy" id="55149"/>
    <lineage>
        <taxon>Eukaryota</taxon>
        <taxon>Metazoa</taxon>
        <taxon>Chordata</taxon>
        <taxon>Craniata</taxon>
        <taxon>Vertebrata</taxon>
        <taxon>Euteleostomi</taxon>
        <taxon>Mammalia</taxon>
        <taxon>Eutheria</taxon>
        <taxon>Euarchontoglires</taxon>
        <taxon>Glires</taxon>
        <taxon>Rodentia</taxon>
        <taxon>Sciuromorpha</taxon>
        <taxon>Sciuridae</taxon>
        <taxon>Sciurinae</taxon>
        <taxon>Sciurini</taxon>
        <taxon>Sciurus</taxon>
    </lineage>
</organism>
<reference evidence="16" key="2">
    <citation type="submission" date="2025-09" db="UniProtKB">
        <authorList>
            <consortium name="Ensembl"/>
        </authorList>
    </citation>
    <scope>IDENTIFICATION</scope>
</reference>
<evidence type="ECO:0000256" key="4">
    <source>
        <dbReference type="ARBA" id="ARBA00022490"/>
    </source>
</evidence>
<dbReference type="Pfam" id="PF07973">
    <property type="entry name" value="tRNA_SAD"/>
    <property type="match status" value="1"/>
</dbReference>
<dbReference type="InterPro" id="IPR045864">
    <property type="entry name" value="aa-tRNA-synth_II/BPL/LPL"/>
</dbReference>
<dbReference type="FunFam" id="3.40.50.800:FF:000003">
    <property type="entry name" value="Threonine--tRNA ligase 2, cytoplasmic"/>
    <property type="match status" value="1"/>
</dbReference>